<dbReference type="KEGG" id="pgg:FX982_03072"/>
<keyword evidence="3" id="KW-0963">Cytoplasm</keyword>
<organism evidence="7 8">
    <name type="scientific">Pseudomonas graminis</name>
    <dbReference type="NCBI Taxonomy" id="158627"/>
    <lineage>
        <taxon>Bacteria</taxon>
        <taxon>Pseudomonadati</taxon>
        <taxon>Pseudomonadota</taxon>
        <taxon>Gammaproteobacteria</taxon>
        <taxon>Pseudomonadales</taxon>
        <taxon>Pseudomonadaceae</taxon>
        <taxon>Pseudomonas</taxon>
    </lineage>
</organism>
<keyword evidence="4" id="KW-0653">Protein transport</keyword>
<comment type="subcellular location">
    <subcellularLocation>
        <location evidence="1">Cytoplasm</location>
    </subcellularLocation>
</comment>
<keyword evidence="2" id="KW-0813">Transport</keyword>
<dbReference type="GO" id="GO:0005737">
    <property type="term" value="C:cytoplasm"/>
    <property type="evidence" value="ECO:0007669"/>
    <property type="project" value="UniProtKB-SubCell"/>
</dbReference>
<dbReference type="InterPro" id="IPR009335">
    <property type="entry name" value="T3SS_HrpE/ATPase_suE"/>
</dbReference>
<dbReference type="InterPro" id="IPR012842">
    <property type="entry name" value="T3SS_SctL/SctL2"/>
</dbReference>
<dbReference type="RefSeq" id="WP_172611493.1">
    <property type="nucleotide sequence ID" value="NZ_CP053746.1"/>
</dbReference>
<evidence type="ECO:0000256" key="3">
    <source>
        <dbReference type="ARBA" id="ARBA00022490"/>
    </source>
</evidence>
<evidence type="ECO:0000256" key="1">
    <source>
        <dbReference type="ARBA" id="ARBA00004496"/>
    </source>
</evidence>
<dbReference type="NCBIfam" id="TIGR02499">
    <property type="entry name" value="HrpE_YscL_not"/>
    <property type="match status" value="1"/>
</dbReference>
<comment type="similarity">
    <text evidence="5">Belongs to the SctL stator family.</text>
</comment>
<dbReference type="GO" id="GO:0030254">
    <property type="term" value="P:protein secretion by the type III secretion system"/>
    <property type="evidence" value="ECO:0007669"/>
    <property type="project" value="InterPro"/>
</dbReference>
<keyword evidence="8" id="KW-1185">Reference proteome</keyword>
<gene>
    <name evidence="7" type="ORF">FX982_03072</name>
</gene>
<evidence type="ECO:0000313" key="7">
    <source>
        <dbReference type="EMBL" id="QKF52091.1"/>
    </source>
</evidence>
<evidence type="ECO:0000256" key="6">
    <source>
        <dbReference type="SAM" id="Coils"/>
    </source>
</evidence>
<sequence>MLAKRRLVLSSSAVLVTNILRREDLAGTVLAAEVLDNARAEAEQILAAAHAQAQHEKDQALAQFWESANGFLQQLEQQRLALAEESMEAVEALLNEALAELLDQTTLAERSRALMRNLAASQTVETRAVLSAHPDMLDSLGEWLSASRFAEHWQLKSDPALAPQTLRLSDANGAFDIDWDSLRRGLAGPTAHS</sequence>
<evidence type="ECO:0000256" key="2">
    <source>
        <dbReference type="ARBA" id="ARBA00022448"/>
    </source>
</evidence>
<dbReference type="Pfam" id="PF06188">
    <property type="entry name" value="HrpE"/>
    <property type="match status" value="1"/>
</dbReference>
<dbReference type="AlphaFoldDB" id="A0A6M8MQV2"/>
<keyword evidence="6" id="KW-0175">Coiled coil</keyword>
<reference evidence="8" key="1">
    <citation type="submission" date="2019-12" db="EMBL/GenBank/DDBJ databases">
        <title>Endophytic bacteria associated with Panax ginseng seedlings.</title>
        <authorList>
            <person name="Park J.M."/>
            <person name="Shin R."/>
            <person name="Jo S.H."/>
        </authorList>
    </citation>
    <scope>NUCLEOTIDE SEQUENCE [LARGE SCALE GENOMIC DNA]</scope>
    <source>
        <strain evidence="8">PgKB30</strain>
    </source>
</reference>
<proteinExistence type="inferred from homology"/>
<protein>
    <submittedName>
        <fullName evidence="7">V-type proton ATPase subunit E</fullName>
    </submittedName>
</protein>
<accession>A0A6M8MQV2</accession>
<dbReference type="Proteomes" id="UP000501989">
    <property type="component" value="Chromosome"/>
</dbReference>
<name>A0A6M8MQV2_9PSED</name>
<evidence type="ECO:0000256" key="5">
    <source>
        <dbReference type="ARBA" id="ARBA00024335"/>
    </source>
</evidence>
<feature type="coiled-coil region" evidence="6">
    <location>
        <begin position="39"/>
        <end position="100"/>
    </location>
</feature>
<evidence type="ECO:0000313" key="8">
    <source>
        <dbReference type="Proteomes" id="UP000501989"/>
    </source>
</evidence>
<evidence type="ECO:0000256" key="4">
    <source>
        <dbReference type="ARBA" id="ARBA00022927"/>
    </source>
</evidence>
<dbReference type="EMBL" id="CP053746">
    <property type="protein sequence ID" value="QKF52091.1"/>
    <property type="molecule type" value="Genomic_DNA"/>
</dbReference>